<gene>
    <name evidence="2" type="ORF">E1298_45070</name>
</gene>
<name>A0A4R4ZS42_9ACTN</name>
<dbReference type="Gene3D" id="2.40.320.10">
    <property type="entry name" value="Hypothetical Protein Pfu-838710-001"/>
    <property type="match status" value="1"/>
</dbReference>
<dbReference type="InterPro" id="IPR038186">
    <property type="entry name" value="CHAD_dom_sf"/>
</dbReference>
<evidence type="ECO:0000313" key="3">
    <source>
        <dbReference type="Proteomes" id="UP000294513"/>
    </source>
</evidence>
<dbReference type="PANTHER" id="PTHR39339:SF1">
    <property type="entry name" value="CHAD DOMAIN-CONTAINING PROTEIN"/>
    <property type="match status" value="1"/>
</dbReference>
<evidence type="ECO:0000313" key="2">
    <source>
        <dbReference type="EMBL" id="TDD61841.1"/>
    </source>
</evidence>
<dbReference type="PANTHER" id="PTHR39339">
    <property type="entry name" value="SLR1444 PROTEIN"/>
    <property type="match status" value="1"/>
</dbReference>
<evidence type="ECO:0000259" key="1">
    <source>
        <dbReference type="PROSITE" id="PS51708"/>
    </source>
</evidence>
<dbReference type="SMART" id="SM01118">
    <property type="entry name" value="CYTH"/>
    <property type="match status" value="1"/>
</dbReference>
<comment type="caution">
    <text evidence="2">The sequence shown here is derived from an EMBL/GenBank/DDBJ whole genome shotgun (WGS) entry which is preliminary data.</text>
</comment>
<protein>
    <submittedName>
        <fullName evidence="2">CYTH and CHAD domain-containing protein</fullName>
    </submittedName>
</protein>
<dbReference type="AlphaFoldDB" id="A0A4R4ZS42"/>
<organism evidence="2 3">
    <name type="scientific">Actinomadura rubrisoli</name>
    <dbReference type="NCBI Taxonomy" id="2530368"/>
    <lineage>
        <taxon>Bacteria</taxon>
        <taxon>Bacillati</taxon>
        <taxon>Actinomycetota</taxon>
        <taxon>Actinomycetes</taxon>
        <taxon>Streptosporangiales</taxon>
        <taxon>Thermomonosporaceae</taxon>
        <taxon>Actinomadura</taxon>
    </lineage>
</organism>
<dbReference type="SMART" id="SM00880">
    <property type="entry name" value="CHAD"/>
    <property type="match status" value="1"/>
</dbReference>
<sequence>MFTFQVLGAGTAKEEGIPPVEGKIVSVNLEVERKYDVGAGFRVPDLRGVAGCADVGTSRTRTLTALYFDTPDLRLISRGVTLRHRTGDDEGWDLRLPAGEGRREIHDPAGREEGVPERLARLVTAFVRGRELVPVAELTTVRTERSLLAETGAVLAELADDTVTARRLDDPTTAPDRRSWREIGVELVSGRPDVLDAVGKRLRKAGARVGRSSSRLSIALGGGEDRPGCQGGTDTAAEVLTSYLGRQSEALLAYDPLVRLAEHDDDSVHKMRVAARRIRSVLRTHRKLLEQQRTRALDAELRWLTDALGEVRDLEVLRARFDRRLAAIPEVDGRPAFMVGLAARERQARERLRQTLSSPRYAALLDSLDIFVADPPVTERATGKPEKQTAKVIGRAWRKMLRAYAEAEGRPAGVDRDGSLHRTRKAAKRLRYTAEAAAPALGKPARKLARRAERVQDVLGVYQDGVVAARQARRLADEPGGRPGDLYTLGVLAGDSRRAAQQAGDEIAGVWEKAVSR</sequence>
<dbReference type="Gene3D" id="1.40.20.10">
    <property type="entry name" value="CHAD domain"/>
    <property type="match status" value="1"/>
</dbReference>
<dbReference type="InterPro" id="IPR023577">
    <property type="entry name" value="CYTH_domain"/>
</dbReference>
<proteinExistence type="predicted"/>
<dbReference type="EMBL" id="SMKU01000549">
    <property type="protein sequence ID" value="TDD61841.1"/>
    <property type="molecule type" value="Genomic_DNA"/>
</dbReference>
<dbReference type="Pfam" id="PF01928">
    <property type="entry name" value="CYTH"/>
    <property type="match status" value="1"/>
</dbReference>
<dbReference type="CDD" id="cd07374">
    <property type="entry name" value="CYTH-like_Pase"/>
    <property type="match status" value="1"/>
</dbReference>
<feature type="domain" description="CHAD" evidence="1">
    <location>
        <begin position="233"/>
        <end position="516"/>
    </location>
</feature>
<reference evidence="2 3" key="1">
    <citation type="submission" date="2019-03" db="EMBL/GenBank/DDBJ databases">
        <title>Draft genome sequences of novel Actinobacteria.</title>
        <authorList>
            <person name="Sahin N."/>
            <person name="Ay H."/>
            <person name="Saygin H."/>
        </authorList>
    </citation>
    <scope>NUCLEOTIDE SEQUENCE [LARGE SCALE GENOMIC DNA]</scope>
    <source>
        <strain evidence="2 3">H3C3</strain>
    </source>
</reference>
<accession>A0A4R4ZS42</accession>
<dbReference type="SUPFAM" id="SSF55154">
    <property type="entry name" value="CYTH-like phosphatases"/>
    <property type="match status" value="1"/>
</dbReference>
<dbReference type="OrthoDB" id="9777271at2"/>
<keyword evidence="3" id="KW-1185">Reference proteome</keyword>
<dbReference type="Proteomes" id="UP000294513">
    <property type="component" value="Unassembled WGS sequence"/>
</dbReference>
<dbReference type="PROSITE" id="PS51708">
    <property type="entry name" value="CHAD"/>
    <property type="match status" value="1"/>
</dbReference>
<dbReference type="InterPro" id="IPR007899">
    <property type="entry name" value="CHAD_dom"/>
</dbReference>
<dbReference type="InterPro" id="IPR033469">
    <property type="entry name" value="CYTH-like_dom_sf"/>
</dbReference>
<dbReference type="Pfam" id="PF05235">
    <property type="entry name" value="CHAD"/>
    <property type="match status" value="1"/>
</dbReference>